<dbReference type="PANTHER" id="PTHR33048">
    <property type="entry name" value="PTH11-LIKE INTEGRAL MEMBRANE PROTEIN (AFU_ORTHOLOGUE AFUA_5G11245)"/>
    <property type="match status" value="1"/>
</dbReference>
<evidence type="ECO:0000256" key="5">
    <source>
        <dbReference type="ARBA" id="ARBA00038359"/>
    </source>
</evidence>
<dbReference type="Pfam" id="PF20684">
    <property type="entry name" value="Fung_rhodopsin"/>
    <property type="match status" value="1"/>
</dbReference>
<dbReference type="InterPro" id="IPR049326">
    <property type="entry name" value="Rhodopsin_dom_fungi"/>
</dbReference>
<proteinExistence type="inferred from homology"/>
<dbReference type="AlphaFoldDB" id="A0A4Z0Z557"/>
<evidence type="ECO:0000256" key="2">
    <source>
        <dbReference type="ARBA" id="ARBA00022692"/>
    </source>
</evidence>
<feature type="transmembrane region" description="Helical" evidence="7">
    <location>
        <begin position="258"/>
        <end position="281"/>
    </location>
</feature>
<evidence type="ECO:0000256" key="3">
    <source>
        <dbReference type="ARBA" id="ARBA00022989"/>
    </source>
</evidence>
<protein>
    <recommendedName>
        <fullName evidence="8">Rhodopsin domain-containing protein</fullName>
    </recommendedName>
</protein>
<evidence type="ECO:0000313" key="9">
    <source>
        <dbReference type="EMBL" id="TGJ86595.1"/>
    </source>
</evidence>
<dbReference type="PANTHER" id="PTHR33048:SF47">
    <property type="entry name" value="INTEGRAL MEMBRANE PROTEIN-RELATED"/>
    <property type="match status" value="1"/>
</dbReference>
<feature type="region of interest" description="Disordered" evidence="6">
    <location>
        <begin position="311"/>
        <end position="341"/>
    </location>
</feature>
<dbReference type="Proteomes" id="UP000297716">
    <property type="component" value="Unassembled WGS sequence"/>
</dbReference>
<feature type="transmembrane region" description="Helical" evidence="7">
    <location>
        <begin position="96"/>
        <end position="122"/>
    </location>
</feature>
<keyword evidence="3 7" id="KW-1133">Transmembrane helix</keyword>
<dbReference type="GO" id="GO:0016020">
    <property type="term" value="C:membrane"/>
    <property type="evidence" value="ECO:0007669"/>
    <property type="project" value="UniProtKB-SubCell"/>
</dbReference>
<evidence type="ECO:0000313" key="10">
    <source>
        <dbReference type="Proteomes" id="UP000297716"/>
    </source>
</evidence>
<gene>
    <name evidence="9" type="ORF">E0Z10_g2194</name>
</gene>
<feature type="transmembrane region" description="Helical" evidence="7">
    <location>
        <begin position="187"/>
        <end position="208"/>
    </location>
</feature>
<evidence type="ECO:0000256" key="4">
    <source>
        <dbReference type="ARBA" id="ARBA00023136"/>
    </source>
</evidence>
<evidence type="ECO:0000256" key="6">
    <source>
        <dbReference type="SAM" id="MobiDB-lite"/>
    </source>
</evidence>
<name>A0A4Z0Z557_9PEZI</name>
<dbReference type="STRING" id="37992.A0A4Z0Z557"/>
<feature type="transmembrane region" description="Helical" evidence="7">
    <location>
        <begin position="134"/>
        <end position="153"/>
    </location>
</feature>
<feature type="compositionally biased region" description="Basic and acidic residues" evidence="6">
    <location>
        <begin position="320"/>
        <end position="341"/>
    </location>
</feature>
<feature type="transmembrane region" description="Helical" evidence="7">
    <location>
        <begin position="24"/>
        <end position="43"/>
    </location>
</feature>
<keyword evidence="10" id="KW-1185">Reference proteome</keyword>
<evidence type="ECO:0000256" key="7">
    <source>
        <dbReference type="SAM" id="Phobius"/>
    </source>
</evidence>
<comment type="similarity">
    <text evidence="5">Belongs to the SAT4 family.</text>
</comment>
<feature type="domain" description="Rhodopsin" evidence="8">
    <location>
        <begin position="39"/>
        <end position="282"/>
    </location>
</feature>
<evidence type="ECO:0000256" key="1">
    <source>
        <dbReference type="ARBA" id="ARBA00004141"/>
    </source>
</evidence>
<keyword evidence="2 7" id="KW-0812">Transmembrane</keyword>
<organism evidence="9 10">
    <name type="scientific">Xylaria hypoxylon</name>
    <dbReference type="NCBI Taxonomy" id="37992"/>
    <lineage>
        <taxon>Eukaryota</taxon>
        <taxon>Fungi</taxon>
        <taxon>Dikarya</taxon>
        <taxon>Ascomycota</taxon>
        <taxon>Pezizomycotina</taxon>
        <taxon>Sordariomycetes</taxon>
        <taxon>Xylariomycetidae</taxon>
        <taxon>Xylariales</taxon>
        <taxon>Xylariaceae</taxon>
        <taxon>Xylaria</taxon>
    </lineage>
</organism>
<feature type="transmembrane region" description="Helical" evidence="7">
    <location>
        <begin position="55"/>
        <end position="76"/>
    </location>
</feature>
<accession>A0A4Z0Z557</accession>
<sequence length="402" mass="44869">MSSTPSPLPPQLPPDQNHRVALEVVWWTFFSIATVFIILRFWARILKRTFGFDDLVMAACYVFFLAEAILITYVAETGRTRHLLYLGGLPEIDSTIMYYIIILDVGIFVTGLGKVAIGITTLRIFGDTSLWQRWVVWTVLALTIGTCFLDFGISTFRCGDPNLTWTLEAQATAKCVVSTDAQSDINLFSNIVQVLADFAFSILPMAVIWGLHMPQRRKKFLLVALGLTLLTGVAGTVKTVYAATFDEQDLSFTIFPNLVWFGVEAVLIIVCGSVPTLHPLYERYIKQRRRGYRSQNTPLFGQRTYVNSGGRGFSKVSGAKSRERFSSRTHDDSSLKTLHNSDDAQMQQQLASFEMMKLDGYPKQAPGSARAIPHDPDAWNCGGIQIIQEVEVANPSRSSTDV</sequence>
<feature type="transmembrane region" description="Helical" evidence="7">
    <location>
        <begin position="220"/>
        <end position="243"/>
    </location>
</feature>
<dbReference type="InterPro" id="IPR052337">
    <property type="entry name" value="SAT4-like"/>
</dbReference>
<keyword evidence="4 7" id="KW-0472">Membrane</keyword>
<dbReference type="EMBL" id="SKBN01000025">
    <property type="protein sequence ID" value="TGJ86595.1"/>
    <property type="molecule type" value="Genomic_DNA"/>
</dbReference>
<evidence type="ECO:0000259" key="8">
    <source>
        <dbReference type="Pfam" id="PF20684"/>
    </source>
</evidence>
<reference evidence="9 10" key="1">
    <citation type="submission" date="2019-03" db="EMBL/GenBank/DDBJ databases">
        <title>Draft genome sequence of Xylaria hypoxylon DSM 108379, a ubiquitous saprotrophic-parasitic fungi on hardwood.</title>
        <authorList>
            <person name="Buettner E."/>
            <person name="Leonhardt S."/>
            <person name="Gebauer A.M."/>
            <person name="Liers C."/>
            <person name="Hofrichter M."/>
            <person name="Kellner H."/>
        </authorList>
    </citation>
    <scope>NUCLEOTIDE SEQUENCE [LARGE SCALE GENOMIC DNA]</scope>
    <source>
        <strain evidence="9 10">DSM 108379</strain>
    </source>
</reference>
<dbReference type="OrthoDB" id="5331848at2759"/>
<comment type="subcellular location">
    <subcellularLocation>
        <location evidence="1">Membrane</location>
        <topology evidence="1">Multi-pass membrane protein</topology>
    </subcellularLocation>
</comment>
<comment type="caution">
    <text evidence="9">The sequence shown here is derived from an EMBL/GenBank/DDBJ whole genome shotgun (WGS) entry which is preliminary data.</text>
</comment>